<reference evidence="13" key="1">
    <citation type="journal article" date="2016" name="Ticks Tick Borne Dis.">
        <title>De novo assembly and annotation of the salivary gland transcriptome of Rhipicephalus appendiculatus male and female ticks during blood feeding.</title>
        <authorList>
            <person name="de Castro M.H."/>
            <person name="de Klerk D."/>
            <person name="Pienaar R."/>
            <person name="Latif A.A."/>
            <person name="Rees D.J."/>
            <person name="Mans B.J."/>
        </authorList>
    </citation>
    <scope>NUCLEOTIDE SEQUENCE</scope>
    <source>
        <tissue evidence="13">Salivary glands</tissue>
    </source>
</reference>
<dbReference type="AlphaFoldDB" id="A0A131Z263"/>
<comment type="similarity">
    <text evidence="2 12">Belongs to the amiloride-sensitive sodium channel (TC 1.A.6) family.</text>
</comment>
<keyword evidence="9" id="KW-0472">Membrane</keyword>
<dbReference type="PANTHER" id="PTHR11690">
    <property type="entry name" value="AMILORIDE-SENSITIVE SODIUM CHANNEL-RELATED"/>
    <property type="match status" value="1"/>
</dbReference>
<dbReference type="EMBL" id="GEDV01003028">
    <property type="protein sequence ID" value="JAP85529.1"/>
    <property type="molecule type" value="Transcribed_RNA"/>
</dbReference>
<evidence type="ECO:0000256" key="5">
    <source>
        <dbReference type="ARBA" id="ARBA00022692"/>
    </source>
</evidence>
<dbReference type="Gene3D" id="2.60.470.10">
    <property type="entry name" value="Acid-sensing ion channels like domains"/>
    <property type="match status" value="1"/>
</dbReference>
<proteinExistence type="inferred from homology"/>
<evidence type="ECO:0000256" key="6">
    <source>
        <dbReference type="ARBA" id="ARBA00022989"/>
    </source>
</evidence>
<evidence type="ECO:0000256" key="12">
    <source>
        <dbReference type="RuleBase" id="RU000679"/>
    </source>
</evidence>
<comment type="subcellular location">
    <subcellularLocation>
        <location evidence="1">Membrane</location>
        <topology evidence="1">Multi-pass membrane protein</topology>
    </subcellularLocation>
</comment>
<evidence type="ECO:0000256" key="1">
    <source>
        <dbReference type="ARBA" id="ARBA00004141"/>
    </source>
</evidence>
<accession>A0A131Z263</accession>
<evidence type="ECO:0000256" key="2">
    <source>
        <dbReference type="ARBA" id="ARBA00007193"/>
    </source>
</evidence>
<organism evidence="13">
    <name type="scientific">Rhipicephalus appendiculatus</name>
    <name type="common">Brown ear tick</name>
    <dbReference type="NCBI Taxonomy" id="34631"/>
    <lineage>
        <taxon>Eukaryota</taxon>
        <taxon>Metazoa</taxon>
        <taxon>Ecdysozoa</taxon>
        <taxon>Arthropoda</taxon>
        <taxon>Chelicerata</taxon>
        <taxon>Arachnida</taxon>
        <taxon>Acari</taxon>
        <taxon>Parasitiformes</taxon>
        <taxon>Ixodida</taxon>
        <taxon>Ixodoidea</taxon>
        <taxon>Ixodidae</taxon>
        <taxon>Rhipicephalinae</taxon>
        <taxon>Rhipicephalus</taxon>
        <taxon>Rhipicephalus</taxon>
    </lineage>
</organism>
<dbReference type="GO" id="GO:0005886">
    <property type="term" value="C:plasma membrane"/>
    <property type="evidence" value="ECO:0007669"/>
    <property type="project" value="TreeGrafter"/>
</dbReference>
<keyword evidence="8 12" id="KW-0406">Ion transport</keyword>
<protein>
    <submittedName>
        <fullName evidence="13">Amiloride-sensitive sodium channel</fullName>
    </submittedName>
</protein>
<keyword evidence="7" id="KW-0915">Sodium</keyword>
<dbReference type="Pfam" id="PF00858">
    <property type="entry name" value="ASC"/>
    <property type="match status" value="1"/>
</dbReference>
<evidence type="ECO:0000256" key="4">
    <source>
        <dbReference type="ARBA" id="ARBA00022461"/>
    </source>
</evidence>
<evidence type="ECO:0000256" key="10">
    <source>
        <dbReference type="ARBA" id="ARBA00023201"/>
    </source>
</evidence>
<keyword evidence="6" id="KW-1133">Transmembrane helix</keyword>
<sequence>MARKRRLNRSVVRNMGHQLRHMLVACRLGNNDCMHARLYRRRLDSRYGNCYCLNCHGQEQHNASIFNYHTISAPNAGLTLTLDVQPQEYLPTSTAMGFLVMVHGRGFRADACADAVFAQPGYITYIGLIQGRRTALPEPYQPPCRDTWPSRLKYYLQNTTRYTREDCLKICHQEMIRSKCKCESQNLPFSSREDRLKTPVCGEKHWDCVRQVRAIMDLPYVQRYCRCFRSCIDVDHYKELSFAAMPQDFHSNETTVRKRFLAQVVVYFKTLTFESVASVPKYDWNRVLNSFCGINGMCLGVSFFMFFSILDVILQALWSCCRSRFDRHRSHQTSAASSLTPYHT</sequence>
<evidence type="ECO:0000256" key="11">
    <source>
        <dbReference type="ARBA" id="ARBA00023303"/>
    </source>
</evidence>
<dbReference type="PANTHER" id="PTHR11690:SF248">
    <property type="entry name" value="PICKPOCKET 17, ISOFORM A"/>
    <property type="match status" value="1"/>
</dbReference>
<dbReference type="Gene3D" id="1.10.287.770">
    <property type="entry name" value="YojJ-like"/>
    <property type="match status" value="1"/>
</dbReference>
<dbReference type="InterPro" id="IPR001873">
    <property type="entry name" value="ENaC"/>
</dbReference>
<name>A0A131Z263_RHIAP</name>
<keyword evidence="4 12" id="KW-0894">Sodium channel</keyword>
<keyword evidence="11 12" id="KW-0407">Ion channel</keyword>
<dbReference type="PRINTS" id="PR01078">
    <property type="entry name" value="AMINACHANNEL"/>
</dbReference>
<keyword evidence="5 12" id="KW-0812">Transmembrane</keyword>
<dbReference type="GO" id="GO:0015280">
    <property type="term" value="F:ligand-gated sodium channel activity"/>
    <property type="evidence" value="ECO:0007669"/>
    <property type="project" value="TreeGrafter"/>
</dbReference>
<evidence type="ECO:0000313" key="13">
    <source>
        <dbReference type="EMBL" id="JAP85529.1"/>
    </source>
</evidence>
<evidence type="ECO:0000256" key="9">
    <source>
        <dbReference type="ARBA" id="ARBA00023136"/>
    </source>
</evidence>
<keyword evidence="10 12" id="KW-0739">Sodium transport</keyword>
<keyword evidence="3 12" id="KW-0813">Transport</keyword>
<evidence type="ECO:0000256" key="7">
    <source>
        <dbReference type="ARBA" id="ARBA00023053"/>
    </source>
</evidence>
<evidence type="ECO:0000256" key="3">
    <source>
        <dbReference type="ARBA" id="ARBA00022448"/>
    </source>
</evidence>
<evidence type="ECO:0000256" key="8">
    <source>
        <dbReference type="ARBA" id="ARBA00023065"/>
    </source>
</evidence>